<dbReference type="Gene3D" id="3.40.190.10">
    <property type="entry name" value="Periplasmic binding protein-like II"/>
    <property type="match status" value="2"/>
</dbReference>
<evidence type="ECO:0000259" key="2">
    <source>
        <dbReference type="Pfam" id="PF00497"/>
    </source>
</evidence>
<name>A0AB39USK6_9GAMM</name>
<dbReference type="EMBL" id="CP154858">
    <property type="protein sequence ID" value="XDT71028.1"/>
    <property type="molecule type" value="Genomic_DNA"/>
</dbReference>
<protein>
    <submittedName>
        <fullName evidence="3">Transporter substrate-binding domain-containing protein</fullName>
    </submittedName>
</protein>
<evidence type="ECO:0000313" key="3">
    <source>
        <dbReference type="EMBL" id="XDT71028.1"/>
    </source>
</evidence>
<dbReference type="AlphaFoldDB" id="A0AB39USK6"/>
<keyword evidence="1" id="KW-0732">Signal</keyword>
<reference evidence="3" key="1">
    <citation type="submission" date="2024-05" db="EMBL/GenBank/DDBJ databases">
        <title>Genome sequencing of novel strain.</title>
        <authorList>
            <person name="Ganbat D."/>
            <person name="Ganbat S."/>
            <person name="Lee S.-J."/>
        </authorList>
    </citation>
    <scope>NUCLEOTIDE SEQUENCE</scope>
    <source>
        <strain evidence="3">SMD15-11</strain>
    </source>
</reference>
<feature type="chain" id="PRO_5044322633" evidence="1">
    <location>
        <begin position="20"/>
        <end position="248"/>
    </location>
</feature>
<proteinExistence type="predicted"/>
<dbReference type="PANTHER" id="PTHR38834">
    <property type="entry name" value="PERIPLASMIC SUBSTRATE BINDING PROTEIN FAMILY 3"/>
    <property type="match status" value="1"/>
</dbReference>
<dbReference type="Pfam" id="PF00497">
    <property type="entry name" value="SBP_bac_3"/>
    <property type="match status" value="1"/>
</dbReference>
<feature type="domain" description="Solute-binding protein family 3/N-terminal" evidence="2">
    <location>
        <begin position="32"/>
        <end position="247"/>
    </location>
</feature>
<organism evidence="3">
    <name type="scientific">Thermohahella caldifontis</name>
    <dbReference type="NCBI Taxonomy" id="3142973"/>
    <lineage>
        <taxon>Bacteria</taxon>
        <taxon>Pseudomonadati</taxon>
        <taxon>Pseudomonadota</taxon>
        <taxon>Gammaproteobacteria</taxon>
        <taxon>Oceanospirillales</taxon>
        <taxon>Hahellaceae</taxon>
        <taxon>Thermohahella</taxon>
    </lineage>
</organism>
<accession>A0AB39USK6</accession>
<dbReference type="PANTHER" id="PTHR38834:SF3">
    <property type="entry name" value="SOLUTE-BINDING PROTEIN FAMILY 3_N-TERMINAL DOMAIN-CONTAINING PROTEIN"/>
    <property type="match status" value="1"/>
</dbReference>
<dbReference type="RefSeq" id="WP_369600067.1">
    <property type="nucleotide sequence ID" value="NZ_CP154858.1"/>
</dbReference>
<sequence>MTRYLLLALSLLASTVALAASKEDKLYLYTESFPPYNMSTTGKVFEHHADGISGLCTDMLKAILAEAKVPYSMKLRNWDYSYDKALKKKNHGVFCTTYTEDRAPLFKWIGPLAENEWTVFAPPGSTLRLSKLEDAKGMTIGGYKGDVMTEYLLKRGYTVSQLDSDDLNPKRLVLGQIDLWIADRLAGPYFAAQQDIEDLVPVFSFNKTELFLALNPQTDDALVQKLKAAYDRIRKNGMFDSIRTKYGL</sequence>
<dbReference type="KEGG" id="tcd:AAIA72_09405"/>
<dbReference type="SUPFAM" id="SSF53850">
    <property type="entry name" value="Periplasmic binding protein-like II"/>
    <property type="match status" value="1"/>
</dbReference>
<feature type="signal peptide" evidence="1">
    <location>
        <begin position="1"/>
        <end position="19"/>
    </location>
</feature>
<gene>
    <name evidence="3" type="ORF">AAIA72_09405</name>
</gene>
<dbReference type="InterPro" id="IPR001638">
    <property type="entry name" value="Solute-binding_3/MltF_N"/>
</dbReference>
<evidence type="ECO:0000256" key="1">
    <source>
        <dbReference type="SAM" id="SignalP"/>
    </source>
</evidence>